<dbReference type="STRING" id="1806891.Cs308_0763"/>
<dbReference type="InterPro" id="IPR018239">
    <property type="entry name" value="DNA_ligase_AS"/>
</dbReference>
<dbReference type="GO" id="GO:0003911">
    <property type="term" value="F:DNA ligase (NAD+) activity"/>
    <property type="evidence" value="ECO:0007669"/>
    <property type="project" value="UniProtKB-UniRule"/>
</dbReference>
<dbReference type="GO" id="GO:0006281">
    <property type="term" value="P:DNA repair"/>
    <property type="evidence" value="ECO:0007669"/>
    <property type="project" value="UniProtKB-KW"/>
</dbReference>
<dbReference type="SMART" id="SM00292">
    <property type="entry name" value="BRCT"/>
    <property type="match status" value="1"/>
</dbReference>
<dbReference type="OrthoDB" id="9759736at2"/>
<dbReference type="InterPro" id="IPR004149">
    <property type="entry name" value="Znf_DNAligase_C4"/>
</dbReference>
<dbReference type="GO" id="GO:0046872">
    <property type="term" value="F:metal ion binding"/>
    <property type="evidence" value="ECO:0007669"/>
    <property type="project" value="UniProtKB-KW"/>
</dbReference>
<dbReference type="Pfam" id="PF03119">
    <property type="entry name" value="DNA_ligase_ZBD"/>
    <property type="match status" value="1"/>
</dbReference>
<dbReference type="Gene3D" id="2.40.50.140">
    <property type="entry name" value="Nucleic acid-binding proteins"/>
    <property type="match status" value="1"/>
</dbReference>
<dbReference type="Pfam" id="PF00533">
    <property type="entry name" value="BRCT"/>
    <property type="match status" value="1"/>
</dbReference>
<dbReference type="KEGG" id="csaz:Cs308_0763"/>
<sequence>MRGKGSKEYYLMLCQELADHDYSYYVLHDPKISDYVYDMKMRELLQIEVHHPDWKVLWSPSIRLGDRPSGGFAVVDHQPPMLSIANSYSREELEEFFSRVKKTLSYTPTYVVELKIDGIAVAIRYEDRVLVQALSRGNGRQGEDITANIRTIRSLPLKLPRDAPEFVEVRGEVFFLCSTFEKINVKQQQLGRPMFANPRNAAGGTLKQLSPQEVAKRKLEISIYTVITTGMNDSHYENLLHCRTWGFPVCGHPQYCKTTDDVISILQTIEIERYTLPMEIDGAVIKVDSLMNQQRLGMTGKHYRWALAYKYAPEQVETIIEDIIVQVGRTGVLTPVAKLRPVVLSGSLVSRASLYNEEEIHRKDIRIGDTVYVEKGGEVIPKIVGVCKDKRVQNSQLWQMPEFCPGCHGKLVREPDKVGVRCSNPSCSAGVIEKIRFFVGRSALDIQHLGMKIITKLVDLGMLHTFSDIFQLTKEDLLQVPGFRERSVENLLAGIEKAKHVSLDRFLVALGISYVGISAASALASCFHTIEKIISAPYEALLTVEGIGEKVAHSIIDYFASIQHIQEIEKMLALGVKISPYQEVNSMCVGKVFVMTGFLLGMSRSQAEAAIRNSGGKVSSSVSKQTDYLIVGTNPGSKLKRARELRVPILTEEAFVKLLKLG</sequence>
<keyword evidence="10 14" id="KW-0520">NAD</keyword>
<feature type="binding site" evidence="14">
    <location>
        <position position="113"/>
    </location>
    <ligand>
        <name>NAD(+)</name>
        <dbReference type="ChEBI" id="CHEBI:57540"/>
    </ligand>
</feature>
<keyword evidence="4 14" id="KW-0436">Ligase</keyword>
<evidence type="ECO:0000256" key="2">
    <source>
        <dbReference type="ARBA" id="ARBA00012722"/>
    </source>
</evidence>
<accession>A0A1A9HXW7</accession>
<feature type="active site" description="N6-AMP-lysine intermediate" evidence="14">
    <location>
        <position position="115"/>
    </location>
</feature>
<dbReference type="GO" id="GO:0006260">
    <property type="term" value="P:DNA replication"/>
    <property type="evidence" value="ECO:0007669"/>
    <property type="project" value="UniProtKB-KW"/>
</dbReference>
<dbReference type="InterPro" id="IPR001679">
    <property type="entry name" value="DNA_ligase"/>
</dbReference>
<feature type="binding site" evidence="14">
    <location>
        <position position="286"/>
    </location>
    <ligand>
        <name>NAD(+)</name>
        <dbReference type="ChEBI" id="CHEBI:57540"/>
    </ligand>
</feature>
<protein>
    <recommendedName>
        <fullName evidence="3 14">DNA ligase</fullName>
        <ecNumber evidence="2 14">6.5.1.2</ecNumber>
    </recommendedName>
    <alternativeName>
        <fullName evidence="14">Polydeoxyribonucleotide synthase [NAD(+)]</fullName>
    </alternativeName>
</protein>
<dbReference type="RefSeq" id="WP_066482719.1">
    <property type="nucleotide sequence ID" value="NZ_CP014639.1"/>
</dbReference>
<dbReference type="Pfam" id="PF12826">
    <property type="entry name" value="HHH_2"/>
    <property type="match status" value="1"/>
</dbReference>
<keyword evidence="18" id="KW-1185">Reference proteome</keyword>
<dbReference type="Gene3D" id="1.10.150.20">
    <property type="entry name" value="5' to 3' exonuclease, C-terminal subdomain"/>
    <property type="match status" value="2"/>
</dbReference>
<keyword evidence="7 14" id="KW-0227">DNA damage</keyword>
<feature type="binding site" evidence="14">
    <location>
        <position position="404"/>
    </location>
    <ligand>
        <name>Zn(2+)</name>
        <dbReference type="ChEBI" id="CHEBI:29105"/>
    </ligand>
</feature>
<organism evidence="17 18">
    <name type="scientific">Candidatus Chlamydia sanziniae</name>
    <dbReference type="NCBI Taxonomy" id="1806891"/>
    <lineage>
        <taxon>Bacteria</taxon>
        <taxon>Pseudomonadati</taxon>
        <taxon>Chlamydiota</taxon>
        <taxon>Chlamydiia</taxon>
        <taxon>Chlamydiales</taxon>
        <taxon>Chlamydiaceae</taxon>
        <taxon>Chlamydia/Chlamydophila group</taxon>
        <taxon>Chlamydia</taxon>
    </lineage>
</organism>
<evidence type="ECO:0000256" key="4">
    <source>
        <dbReference type="ARBA" id="ARBA00022598"/>
    </source>
</evidence>
<dbReference type="InterPro" id="IPR033136">
    <property type="entry name" value="DNA_ligase_CS"/>
</dbReference>
<dbReference type="InterPro" id="IPR010994">
    <property type="entry name" value="RuvA_2-like"/>
</dbReference>
<feature type="binding site" evidence="14">
    <location>
        <position position="310"/>
    </location>
    <ligand>
        <name>NAD(+)</name>
        <dbReference type="ChEBI" id="CHEBI:57540"/>
    </ligand>
</feature>
<feature type="binding site" evidence="14">
    <location>
        <begin position="34"/>
        <end position="38"/>
    </location>
    <ligand>
        <name>NAD(+)</name>
        <dbReference type="ChEBI" id="CHEBI:57540"/>
    </ligand>
</feature>
<dbReference type="PROSITE" id="PS01055">
    <property type="entry name" value="DNA_LIGASE_N1"/>
    <property type="match status" value="1"/>
</dbReference>
<evidence type="ECO:0000256" key="14">
    <source>
        <dbReference type="HAMAP-Rule" id="MF_01588"/>
    </source>
</evidence>
<name>A0A1A9HXW7_9CHLA</name>
<evidence type="ECO:0000256" key="6">
    <source>
        <dbReference type="ARBA" id="ARBA00022723"/>
    </source>
</evidence>
<gene>
    <name evidence="14" type="primary">ligA</name>
    <name evidence="17" type="ORF">Cs308_0763</name>
</gene>
<dbReference type="PANTHER" id="PTHR23389">
    <property type="entry name" value="CHROMOSOME TRANSMISSION FIDELITY FACTOR 18"/>
    <property type="match status" value="1"/>
</dbReference>
<dbReference type="SUPFAM" id="SSF56091">
    <property type="entry name" value="DNA ligase/mRNA capping enzyme, catalytic domain"/>
    <property type="match status" value="1"/>
</dbReference>
<dbReference type="SUPFAM" id="SSF47781">
    <property type="entry name" value="RuvA domain 2-like"/>
    <property type="match status" value="1"/>
</dbReference>
<dbReference type="PROSITE" id="PS50172">
    <property type="entry name" value="BRCT"/>
    <property type="match status" value="1"/>
</dbReference>
<keyword evidence="11 14" id="KW-0234">DNA repair</keyword>
<dbReference type="InterPro" id="IPR036420">
    <property type="entry name" value="BRCT_dom_sf"/>
</dbReference>
<evidence type="ECO:0000256" key="8">
    <source>
        <dbReference type="ARBA" id="ARBA00022833"/>
    </source>
</evidence>
<keyword evidence="9 14" id="KW-0460">Magnesium</keyword>
<feature type="binding site" evidence="14">
    <location>
        <position position="172"/>
    </location>
    <ligand>
        <name>NAD(+)</name>
        <dbReference type="ChEBI" id="CHEBI:57540"/>
    </ligand>
</feature>
<dbReference type="HAMAP" id="MF_01588">
    <property type="entry name" value="DNA_ligase_A"/>
    <property type="match status" value="1"/>
</dbReference>
<dbReference type="InterPro" id="IPR012340">
    <property type="entry name" value="NA-bd_OB-fold"/>
</dbReference>
<dbReference type="SUPFAM" id="SSF50249">
    <property type="entry name" value="Nucleic acid-binding proteins"/>
    <property type="match status" value="1"/>
</dbReference>
<dbReference type="Pfam" id="PF03120">
    <property type="entry name" value="OB_DNA_ligase"/>
    <property type="match status" value="1"/>
</dbReference>
<feature type="binding site" evidence="14">
    <location>
        <position position="407"/>
    </location>
    <ligand>
        <name>Zn(2+)</name>
        <dbReference type="ChEBI" id="CHEBI:29105"/>
    </ligand>
</feature>
<dbReference type="Gene3D" id="1.10.287.610">
    <property type="entry name" value="Helix hairpin bin"/>
    <property type="match status" value="1"/>
</dbReference>
<feature type="binding site" evidence="14">
    <location>
        <position position="422"/>
    </location>
    <ligand>
        <name>Zn(2+)</name>
        <dbReference type="ChEBI" id="CHEBI:29105"/>
    </ligand>
</feature>
<dbReference type="FunFam" id="2.40.50.140:FF:000012">
    <property type="entry name" value="DNA ligase"/>
    <property type="match status" value="1"/>
</dbReference>
<comment type="function">
    <text evidence="1 14">DNA ligase that catalyzes the formation of phosphodiester linkages between 5'-phosphoryl and 3'-hydroxyl groups in double-stranded DNA using NAD as a coenzyme and as the energy source for the reaction. It is essential for DNA replication and repair of damaged DNA.</text>
</comment>
<evidence type="ECO:0000256" key="11">
    <source>
        <dbReference type="ARBA" id="ARBA00023204"/>
    </source>
</evidence>
<dbReference type="InterPro" id="IPR013839">
    <property type="entry name" value="DNAligase_adenylation"/>
</dbReference>
<dbReference type="Gene3D" id="3.30.470.30">
    <property type="entry name" value="DNA ligase/mRNA capping enzyme"/>
    <property type="match status" value="1"/>
</dbReference>
<feature type="binding site" evidence="14">
    <location>
        <position position="136"/>
    </location>
    <ligand>
        <name>NAD(+)</name>
        <dbReference type="ChEBI" id="CHEBI:57540"/>
    </ligand>
</feature>
<evidence type="ECO:0000256" key="3">
    <source>
        <dbReference type="ARBA" id="ARBA00013308"/>
    </source>
</evidence>
<dbReference type="EMBL" id="CP014639">
    <property type="protein sequence ID" value="ANH78933.1"/>
    <property type="molecule type" value="Genomic_DNA"/>
</dbReference>
<evidence type="ECO:0000313" key="18">
    <source>
        <dbReference type="Proteomes" id="UP000078162"/>
    </source>
</evidence>
<feature type="binding site" evidence="14">
    <location>
        <position position="427"/>
    </location>
    <ligand>
        <name>Zn(2+)</name>
        <dbReference type="ChEBI" id="CHEBI:29105"/>
    </ligand>
</feature>
<dbReference type="PROSITE" id="PS01056">
    <property type="entry name" value="DNA_LIGASE_N2"/>
    <property type="match status" value="1"/>
</dbReference>
<comment type="similarity">
    <text evidence="13 14">Belongs to the NAD-dependent DNA ligase family. LigA subfamily.</text>
</comment>
<dbReference type="EC" id="6.5.1.2" evidence="2 14"/>
<dbReference type="GO" id="GO:0005829">
    <property type="term" value="C:cytosol"/>
    <property type="evidence" value="ECO:0007669"/>
    <property type="project" value="TreeGrafter"/>
</dbReference>
<dbReference type="CDD" id="cd00114">
    <property type="entry name" value="LIGANc"/>
    <property type="match status" value="1"/>
</dbReference>
<dbReference type="SUPFAM" id="SSF52113">
    <property type="entry name" value="BRCT domain"/>
    <property type="match status" value="1"/>
</dbReference>
<feature type="binding site" evidence="14">
    <location>
        <begin position="83"/>
        <end position="84"/>
    </location>
    <ligand>
        <name>NAD(+)</name>
        <dbReference type="ChEBI" id="CHEBI:57540"/>
    </ligand>
</feature>
<dbReference type="InterPro" id="IPR013840">
    <property type="entry name" value="DNAligase_N"/>
</dbReference>
<dbReference type="GO" id="GO:0003677">
    <property type="term" value="F:DNA binding"/>
    <property type="evidence" value="ECO:0007669"/>
    <property type="project" value="InterPro"/>
</dbReference>
<keyword evidence="6 14" id="KW-0479">Metal-binding</keyword>
<keyword evidence="8 14" id="KW-0862">Zinc</keyword>
<evidence type="ECO:0000256" key="5">
    <source>
        <dbReference type="ARBA" id="ARBA00022705"/>
    </source>
</evidence>
<reference evidence="18" key="1">
    <citation type="submission" date="2016-03" db="EMBL/GenBank/DDBJ databases">
        <title>Culture-independent genomics supports pathogen discovery for uncultivable bacteria within the genus Chlamydia.</title>
        <authorList>
            <person name="Taylor-Brown A."/>
            <person name="Bachmann N.L."/>
            <person name="Borel N."/>
            <person name="Polkinghorne A."/>
        </authorList>
    </citation>
    <scope>NUCLEOTIDE SEQUENCE [LARGE SCALE GENOMIC DNA]</scope>
    <source>
        <strain evidence="18">2742-308</strain>
    </source>
</reference>
<dbReference type="PATRIC" id="fig|1806891.3.peg.757"/>
<evidence type="ECO:0000256" key="7">
    <source>
        <dbReference type="ARBA" id="ARBA00022763"/>
    </source>
</evidence>
<dbReference type="NCBIfam" id="NF005932">
    <property type="entry name" value="PRK07956.1"/>
    <property type="match status" value="1"/>
</dbReference>
<evidence type="ECO:0000259" key="16">
    <source>
        <dbReference type="PROSITE" id="PS50172"/>
    </source>
</evidence>
<keyword evidence="5 14" id="KW-0235">DNA replication</keyword>
<dbReference type="InterPro" id="IPR001357">
    <property type="entry name" value="BRCT_dom"/>
</dbReference>
<dbReference type="Proteomes" id="UP000078162">
    <property type="component" value="Chromosome"/>
</dbReference>
<dbReference type="Gene3D" id="3.40.50.10190">
    <property type="entry name" value="BRCT domain"/>
    <property type="match status" value="1"/>
</dbReference>
<evidence type="ECO:0000256" key="10">
    <source>
        <dbReference type="ARBA" id="ARBA00023027"/>
    </source>
</evidence>
<comment type="catalytic activity">
    <reaction evidence="12 14 15">
        <text>NAD(+) + (deoxyribonucleotide)n-3'-hydroxyl + 5'-phospho-(deoxyribonucleotide)m = (deoxyribonucleotide)n+m + AMP + beta-nicotinamide D-nucleotide.</text>
        <dbReference type="EC" id="6.5.1.2"/>
    </reaction>
</comment>
<evidence type="ECO:0000313" key="17">
    <source>
        <dbReference type="EMBL" id="ANH78933.1"/>
    </source>
</evidence>
<dbReference type="CDD" id="cd17748">
    <property type="entry name" value="BRCT_DNA_ligase_like"/>
    <property type="match status" value="1"/>
</dbReference>
<dbReference type="InterPro" id="IPR041663">
    <property type="entry name" value="DisA/LigA_HHH"/>
</dbReference>
<dbReference type="Pfam" id="PF01653">
    <property type="entry name" value="DNA_ligase_aden"/>
    <property type="match status" value="1"/>
</dbReference>
<keyword evidence="14" id="KW-0464">Manganese</keyword>
<dbReference type="PIRSF" id="PIRSF001604">
    <property type="entry name" value="LigA"/>
    <property type="match status" value="1"/>
</dbReference>
<evidence type="ECO:0000256" key="9">
    <source>
        <dbReference type="ARBA" id="ARBA00022842"/>
    </source>
</evidence>
<dbReference type="SMART" id="SM00278">
    <property type="entry name" value="HhH1"/>
    <property type="match status" value="3"/>
</dbReference>
<dbReference type="InterPro" id="IPR004150">
    <property type="entry name" value="NAD_DNA_ligase_OB"/>
</dbReference>
<dbReference type="SMART" id="SM00532">
    <property type="entry name" value="LIGANc"/>
    <property type="match status" value="1"/>
</dbReference>
<dbReference type="NCBIfam" id="TIGR00575">
    <property type="entry name" value="dnlj"/>
    <property type="match status" value="1"/>
</dbReference>
<dbReference type="InterPro" id="IPR003583">
    <property type="entry name" value="Hlx-hairpin-Hlx_DNA-bd_motif"/>
</dbReference>
<comment type="cofactor">
    <cofactor evidence="14">
        <name>Mg(2+)</name>
        <dbReference type="ChEBI" id="CHEBI:18420"/>
    </cofactor>
    <cofactor evidence="14">
        <name>Mn(2+)</name>
        <dbReference type="ChEBI" id="CHEBI:29035"/>
    </cofactor>
</comment>
<dbReference type="AlphaFoldDB" id="A0A1A9HXW7"/>
<evidence type="ECO:0000256" key="13">
    <source>
        <dbReference type="ARBA" id="ARBA00060881"/>
    </source>
</evidence>
<dbReference type="PANTHER" id="PTHR23389:SF9">
    <property type="entry name" value="DNA LIGASE"/>
    <property type="match status" value="1"/>
</dbReference>
<evidence type="ECO:0000256" key="1">
    <source>
        <dbReference type="ARBA" id="ARBA00004067"/>
    </source>
</evidence>
<feature type="domain" description="BRCT" evidence="16">
    <location>
        <begin position="583"/>
        <end position="662"/>
    </location>
</feature>
<dbReference type="Gene3D" id="6.20.10.30">
    <property type="match status" value="1"/>
</dbReference>
<evidence type="ECO:0000256" key="12">
    <source>
        <dbReference type="ARBA" id="ARBA00034005"/>
    </source>
</evidence>
<evidence type="ECO:0000256" key="15">
    <source>
        <dbReference type="RuleBase" id="RU000618"/>
    </source>
</evidence>
<proteinExistence type="inferred from homology"/>